<organism evidence="1">
    <name type="scientific">Anguilla anguilla</name>
    <name type="common">European freshwater eel</name>
    <name type="synonym">Muraena anguilla</name>
    <dbReference type="NCBI Taxonomy" id="7936"/>
    <lineage>
        <taxon>Eukaryota</taxon>
        <taxon>Metazoa</taxon>
        <taxon>Chordata</taxon>
        <taxon>Craniata</taxon>
        <taxon>Vertebrata</taxon>
        <taxon>Euteleostomi</taxon>
        <taxon>Actinopterygii</taxon>
        <taxon>Neopterygii</taxon>
        <taxon>Teleostei</taxon>
        <taxon>Anguilliformes</taxon>
        <taxon>Anguillidae</taxon>
        <taxon>Anguilla</taxon>
    </lineage>
</organism>
<reference evidence="1" key="1">
    <citation type="submission" date="2014-11" db="EMBL/GenBank/DDBJ databases">
        <authorList>
            <person name="Amaro Gonzalez C."/>
        </authorList>
    </citation>
    <scope>NUCLEOTIDE SEQUENCE</scope>
</reference>
<reference evidence="1" key="2">
    <citation type="journal article" date="2015" name="Fish Shellfish Immunol.">
        <title>Early steps in the European eel (Anguilla anguilla)-Vibrio vulnificus interaction in the gills: Role of the RtxA13 toxin.</title>
        <authorList>
            <person name="Callol A."/>
            <person name="Pajuelo D."/>
            <person name="Ebbesson L."/>
            <person name="Teles M."/>
            <person name="MacKenzie S."/>
            <person name="Amaro C."/>
        </authorList>
    </citation>
    <scope>NUCLEOTIDE SEQUENCE</scope>
</reference>
<name>A0A0E9XF95_ANGAN</name>
<dbReference type="AlphaFoldDB" id="A0A0E9XF95"/>
<dbReference type="EMBL" id="GBXM01008052">
    <property type="protein sequence ID" value="JAI00526.1"/>
    <property type="molecule type" value="Transcribed_RNA"/>
</dbReference>
<evidence type="ECO:0000313" key="1">
    <source>
        <dbReference type="EMBL" id="JAI00526.1"/>
    </source>
</evidence>
<protein>
    <submittedName>
        <fullName evidence="1">Uncharacterized protein</fullName>
    </submittedName>
</protein>
<sequence>MKVKACQGAVGTSPAELHLLNCPPTHGHHISTVSSFRFPCLKKKRKQKYFSYIMYILQR</sequence>
<proteinExistence type="predicted"/>
<accession>A0A0E9XF95</accession>